<gene>
    <name evidence="5" type="ORF">LSI01_07940</name>
</gene>
<organism evidence="5 6">
    <name type="scientific">Furfurilactobacillus siliginis</name>
    <dbReference type="NCBI Taxonomy" id="348151"/>
    <lineage>
        <taxon>Bacteria</taxon>
        <taxon>Bacillati</taxon>
        <taxon>Bacillota</taxon>
        <taxon>Bacilli</taxon>
        <taxon>Lactobacillales</taxon>
        <taxon>Lactobacillaceae</taxon>
        <taxon>Furfurilactobacillus</taxon>
    </lineage>
</organism>
<protein>
    <recommendedName>
        <fullName evidence="7">HIRAN domain-containing protein</fullName>
    </recommendedName>
</protein>
<feature type="domain" description="DUF4428" evidence="4">
    <location>
        <begin position="3"/>
        <end position="34"/>
    </location>
</feature>
<keyword evidence="1" id="KW-0479">Metal-binding</keyword>
<dbReference type="Pfam" id="PF14471">
    <property type="entry name" value="DUF4428"/>
    <property type="match status" value="1"/>
</dbReference>
<sequence>MAKCTICNNKIGLFERPFLTADGGKICKSCQSSLNQAYFYLSPNVTTADFAYHMDNTVGDTYQVRHGLKPFSVEQAEIAQRNAKKIAEIKAEQARRKVLTDRARETIQGAIEKRKSQELFHFKVRGTTHHDIKKMVTFARKNDLFDPYDGWTASDIKEFSPYDEVFETDLSGVLTDLKLITEPENKYDPNAIKVIAYIDEHEFMLGYVPKEYTAEVKGIMISQQDGKIDLHVEYELTGGKYKIAEEDDDDFSDDPKLKMHTGNFDYGFNIVLLDENIE</sequence>
<dbReference type="Pfam" id="PF08797">
    <property type="entry name" value="HIRAN"/>
    <property type="match status" value="1"/>
</dbReference>
<keyword evidence="2" id="KW-0378">Hydrolase</keyword>
<proteinExistence type="predicted"/>
<dbReference type="GO" id="GO:0016818">
    <property type="term" value="F:hydrolase activity, acting on acid anhydrides, in phosphorus-containing anhydrides"/>
    <property type="evidence" value="ECO:0007669"/>
    <property type="project" value="InterPro"/>
</dbReference>
<name>A0A510VNH6_9LACO</name>
<dbReference type="InterPro" id="IPR014905">
    <property type="entry name" value="HIRAN"/>
</dbReference>
<evidence type="ECO:0000256" key="2">
    <source>
        <dbReference type="ARBA" id="ARBA00022801"/>
    </source>
</evidence>
<evidence type="ECO:0000256" key="1">
    <source>
        <dbReference type="ARBA" id="ARBA00022723"/>
    </source>
</evidence>
<dbReference type="InterPro" id="IPR027872">
    <property type="entry name" value="DUF4428"/>
</dbReference>
<dbReference type="Gene3D" id="3.30.70.2330">
    <property type="match status" value="1"/>
</dbReference>
<evidence type="ECO:0000259" key="4">
    <source>
        <dbReference type="Pfam" id="PF14471"/>
    </source>
</evidence>
<evidence type="ECO:0000313" key="6">
    <source>
        <dbReference type="Proteomes" id="UP000321429"/>
    </source>
</evidence>
<dbReference type="GO" id="GO:0008270">
    <property type="term" value="F:zinc ion binding"/>
    <property type="evidence" value="ECO:0007669"/>
    <property type="project" value="InterPro"/>
</dbReference>
<reference evidence="5 6" key="1">
    <citation type="submission" date="2019-07" db="EMBL/GenBank/DDBJ databases">
        <title>Whole genome shotgun sequence of Lactobacillus siliginis NBRC 101315.</title>
        <authorList>
            <person name="Hosoyama A."/>
            <person name="Uohara A."/>
            <person name="Ohji S."/>
            <person name="Ichikawa N."/>
        </authorList>
    </citation>
    <scope>NUCLEOTIDE SEQUENCE [LARGE SCALE GENOMIC DNA]</scope>
    <source>
        <strain evidence="5 6">NBRC 101315</strain>
    </source>
</reference>
<dbReference type="EMBL" id="BJUD01000011">
    <property type="protein sequence ID" value="GEK28483.1"/>
    <property type="molecule type" value="Genomic_DNA"/>
</dbReference>
<accession>A0A510VNH6</accession>
<evidence type="ECO:0008006" key="7">
    <source>
        <dbReference type="Google" id="ProtNLM"/>
    </source>
</evidence>
<evidence type="ECO:0000313" key="5">
    <source>
        <dbReference type="EMBL" id="GEK28483.1"/>
    </source>
</evidence>
<dbReference type="AlphaFoldDB" id="A0A510VNH6"/>
<feature type="domain" description="HIRAN" evidence="3">
    <location>
        <begin position="175"/>
        <end position="224"/>
    </location>
</feature>
<evidence type="ECO:0000259" key="3">
    <source>
        <dbReference type="Pfam" id="PF08797"/>
    </source>
</evidence>
<dbReference type="Proteomes" id="UP000321429">
    <property type="component" value="Unassembled WGS sequence"/>
</dbReference>
<dbReference type="RefSeq" id="WP_057808618.1">
    <property type="nucleotide sequence ID" value="NZ_BJUD01000011.1"/>
</dbReference>
<comment type="caution">
    <text evidence="5">The sequence shown here is derived from an EMBL/GenBank/DDBJ whole genome shotgun (WGS) entry which is preliminary data.</text>
</comment>
<dbReference type="OrthoDB" id="1650885at2"/>
<dbReference type="GO" id="GO:0003676">
    <property type="term" value="F:nucleic acid binding"/>
    <property type="evidence" value="ECO:0007669"/>
    <property type="project" value="InterPro"/>
</dbReference>